<keyword evidence="2" id="KW-1185">Reference proteome</keyword>
<sequence length="71" mass="7113">MTDFQPGVDKIVIGGGFTAFTSFAAVQAALRQDGADAVLELGNGDAAILRGVSAAALTATDFRLPAASLTT</sequence>
<proteinExistence type="predicted"/>
<reference evidence="1 2" key="1">
    <citation type="journal article" date="2019" name="Environ. Microbiol.">
        <title>Species interactions and distinct microbial communities in high Arctic permafrost affected cryosols are associated with the CH4 and CO2 gas fluxes.</title>
        <authorList>
            <person name="Altshuler I."/>
            <person name="Hamel J."/>
            <person name="Turney S."/>
            <person name="Magnuson E."/>
            <person name="Levesque R."/>
            <person name="Greer C."/>
            <person name="Whyte L.G."/>
        </authorList>
    </citation>
    <scope>NUCLEOTIDE SEQUENCE [LARGE SCALE GENOMIC DNA]</scope>
    <source>
        <strain evidence="1 2">S9.3B</strain>
    </source>
</reference>
<gene>
    <name evidence="1" type="ORF">EAH89_08610</name>
</gene>
<accession>A0A502GC91</accession>
<dbReference type="InterPro" id="IPR011049">
    <property type="entry name" value="Serralysin-like_metalloprot_C"/>
</dbReference>
<evidence type="ECO:0000313" key="1">
    <source>
        <dbReference type="EMBL" id="TPG58656.1"/>
    </source>
</evidence>
<dbReference type="SUPFAM" id="SSF51120">
    <property type="entry name" value="beta-Roll"/>
    <property type="match status" value="1"/>
</dbReference>
<evidence type="ECO:0000313" key="2">
    <source>
        <dbReference type="Proteomes" id="UP000317078"/>
    </source>
</evidence>
<dbReference type="EMBL" id="RCZP01000005">
    <property type="protein sequence ID" value="TPG58656.1"/>
    <property type="molecule type" value="Genomic_DNA"/>
</dbReference>
<name>A0A502GC91_9PROT</name>
<dbReference type="Proteomes" id="UP000317078">
    <property type="component" value="Unassembled WGS sequence"/>
</dbReference>
<dbReference type="AlphaFoldDB" id="A0A502GC91"/>
<feature type="non-terminal residue" evidence="1">
    <location>
        <position position="71"/>
    </location>
</feature>
<organism evidence="1 2">
    <name type="scientific">Muricoccus nepalensis</name>
    <dbReference type="NCBI Taxonomy" id="1854500"/>
    <lineage>
        <taxon>Bacteria</taxon>
        <taxon>Pseudomonadati</taxon>
        <taxon>Pseudomonadota</taxon>
        <taxon>Alphaproteobacteria</taxon>
        <taxon>Acetobacterales</taxon>
        <taxon>Roseomonadaceae</taxon>
        <taxon>Muricoccus</taxon>
    </lineage>
</organism>
<comment type="caution">
    <text evidence="1">The sequence shown here is derived from an EMBL/GenBank/DDBJ whole genome shotgun (WGS) entry which is preliminary data.</text>
</comment>
<protein>
    <submittedName>
        <fullName evidence="1">Uncharacterized protein</fullName>
    </submittedName>
</protein>